<keyword evidence="2" id="KW-1185">Reference proteome</keyword>
<evidence type="ECO:0000313" key="1">
    <source>
        <dbReference type="EMBL" id="CNE63221.1"/>
    </source>
</evidence>
<evidence type="ECO:0000313" key="2">
    <source>
        <dbReference type="Proteomes" id="UP000041601"/>
    </source>
</evidence>
<protein>
    <submittedName>
        <fullName evidence="1">Uncharacterized protein</fullName>
    </submittedName>
</protein>
<comment type="caution">
    <text evidence="1">The sequence shown here is derived from an EMBL/GenBank/DDBJ whole genome shotgun (WGS) entry which is preliminary data.</text>
</comment>
<organism evidence="1 2">
    <name type="scientific">Yersinia enterocolitica</name>
    <dbReference type="NCBI Taxonomy" id="630"/>
    <lineage>
        <taxon>Bacteria</taxon>
        <taxon>Pseudomonadati</taxon>
        <taxon>Pseudomonadota</taxon>
        <taxon>Gammaproteobacteria</taxon>
        <taxon>Enterobacterales</taxon>
        <taxon>Yersiniaceae</taxon>
        <taxon>Yersinia</taxon>
    </lineage>
</organism>
<reference evidence="1 2" key="1">
    <citation type="submission" date="2015-03" db="EMBL/GenBank/DDBJ databases">
        <authorList>
            <consortium name="Pathogen Informatics"/>
            <person name="Murphy D."/>
        </authorList>
    </citation>
    <scope>NUCLEOTIDE SEQUENCE [LARGE SCALE GENOMIC DNA]</scope>
    <source>
        <strain evidence="1 2">IP05342</strain>
    </source>
</reference>
<name>A0ABP1YIC1_YEREN</name>
<accession>A0ABP1YIC1</accession>
<dbReference type="EMBL" id="CPXJ01000081">
    <property type="protein sequence ID" value="CNE63221.1"/>
    <property type="molecule type" value="Genomic_DNA"/>
</dbReference>
<sequence length="29" mass="3408">MSVFLCMHKIEQSKILDVSFVHAQNIEIF</sequence>
<gene>
    <name evidence="1" type="ORF">ERS137959_04301</name>
</gene>
<proteinExistence type="predicted"/>
<dbReference type="Proteomes" id="UP000041601">
    <property type="component" value="Unassembled WGS sequence"/>
</dbReference>